<dbReference type="EMBL" id="HG994367">
    <property type="protein sequence ID" value="CAF1698229.1"/>
    <property type="molecule type" value="Genomic_DNA"/>
</dbReference>
<accession>A0A816HXC7</accession>
<evidence type="ECO:0000313" key="1">
    <source>
        <dbReference type="EMBL" id="CAF1698229.1"/>
    </source>
</evidence>
<name>A0A816HXC7_BRANA</name>
<protein>
    <submittedName>
        <fullName evidence="1">(rape) hypothetical protein</fullName>
    </submittedName>
</protein>
<reference evidence="1" key="1">
    <citation type="submission" date="2021-01" db="EMBL/GenBank/DDBJ databases">
        <authorList>
            <consortium name="Genoscope - CEA"/>
            <person name="William W."/>
        </authorList>
    </citation>
    <scope>NUCLEOTIDE SEQUENCE</scope>
</reference>
<gene>
    <name evidence="1" type="ORF">DARMORV10_C03P12410.1</name>
</gene>
<feature type="non-terminal residue" evidence="1">
    <location>
        <position position="1"/>
    </location>
</feature>
<proteinExistence type="predicted"/>
<organism evidence="1">
    <name type="scientific">Brassica napus</name>
    <name type="common">Rape</name>
    <dbReference type="NCBI Taxonomy" id="3708"/>
    <lineage>
        <taxon>Eukaryota</taxon>
        <taxon>Viridiplantae</taxon>
        <taxon>Streptophyta</taxon>
        <taxon>Embryophyta</taxon>
        <taxon>Tracheophyta</taxon>
        <taxon>Spermatophyta</taxon>
        <taxon>Magnoliopsida</taxon>
        <taxon>eudicotyledons</taxon>
        <taxon>Gunneridae</taxon>
        <taxon>Pentapetalae</taxon>
        <taxon>rosids</taxon>
        <taxon>malvids</taxon>
        <taxon>Brassicales</taxon>
        <taxon>Brassicaceae</taxon>
        <taxon>Brassiceae</taxon>
        <taxon>Brassica</taxon>
    </lineage>
</organism>
<dbReference type="AlphaFoldDB" id="A0A816HXC7"/>
<sequence length="101" mass="11577">GSFFSKSQLRCSVKSLCSATVLSYPPWLFLHALQYSSALPLCCVTRLKSTASLFCVSAPFLHRGLNRHGRRRHQLHIQRRESSIHYYGWLLRICILGASHF</sequence>
<dbReference type="Proteomes" id="UP001295469">
    <property type="component" value="Chromosome C03"/>
</dbReference>